<dbReference type="Proteomes" id="UP001552299">
    <property type="component" value="Unassembled WGS sequence"/>
</dbReference>
<dbReference type="AlphaFoldDB" id="A0ABD0VPC1"/>
<reference evidence="1 2" key="1">
    <citation type="journal article" date="2024" name="Plant Biotechnol. J.">
        <title>Dendrobium thyrsiflorum genome and its molecular insights into genes involved in important horticultural traits.</title>
        <authorList>
            <person name="Chen B."/>
            <person name="Wang J.Y."/>
            <person name="Zheng P.J."/>
            <person name="Li K.L."/>
            <person name="Liang Y.M."/>
            <person name="Chen X.F."/>
            <person name="Zhang C."/>
            <person name="Zhao X."/>
            <person name="He X."/>
            <person name="Zhang G.Q."/>
            <person name="Liu Z.J."/>
            <person name="Xu Q."/>
        </authorList>
    </citation>
    <scope>NUCLEOTIDE SEQUENCE [LARGE SCALE GENOMIC DNA]</scope>
    <source>
        <strain evidence="1">GZMU011</strain>
    </source>
</reference>
<protein>
    <submittedName>
        <fullName evidence="1">Uncharacterized protein</fullName>
    </submittedName>
</protein>
<proteinExistence type="predicted"/>
<sequence length="80" mass="8950">MDWFCPSWESSDILRGLERFAVDDQAGNLVLDANNLDRLSAIIAASIRLLGHTYLDLPYKGIPMTTLPEETPESSQEPML</sequence>
<organism evidence="1 2">
    <name type="scientific">Dendrobium thyrsiflorum</name>
    <name type="common">Pinecone-like raceme dendrobium</name>
    <name type="synonym">Orchid</name>
    <dbReference type="NCBI Taxonomy" id="117978"/>
    <lineage>
        <taxon>Eukaryota</taxon>
        <taxon>Viridiplantae</taxon>
        <taxon>Streptophyta</taxon>
        <taxon>Embryophyta</taxon>
        <taxon>Tracheophyta</taxon>
        <taxon>Spermatophyta</taxon>
        <taxon>Magnoliopsida</taxon>
        <taxon>Liliopsida</taxon>
        <taxon>Asparagales</taxon>
        <taxon>Orchidaceae</taxon>
        <taxon>Epidendroideae</taxon>
        <taxon>Malaxideae</taxon>
        <taxon>Dendrobiinae</taxon>
        <taxon>Dendrobium</taxon>
    </lineage>
</organism>
<evidence type="ECO:0000313" key="1">
    <source>
        <dbReference type="EMBL" id="KAL0924388.1"/>
    </source>
</evidence>
<gene>
    <name evidence="1" type="ORF">M5K25_005211</name>
</gene>
<keyword evidence="2" id="KW-1185">Reference proteome</keyword>
<accession>A0ABD0VPC1</accession>
<evidence type="ECO:0000313" key="2">
    <source>
        <dbReference type="Proteomes" id="UP001552299"/>
    </source>
</evidence>
<comment type="caution">
    <text evidence="1">The sequence shown here is derived from an EMBL/GenBank/DDBJ whole genome shotgun (WGS) entry which is preliminary data.</text>
</comment>
<name>A0ABD0VPC1_DENTH</name>
<dbReference type="EMBL" id="JANQDX010000005">
    <property type="protein sequence ID" value="KAL0924388.1"/>
    <property type="molecule type" value="Genomic_DNA"/>
</dbReference>